<dbReference type="AlphaFoldDB" id="A0A8H7DYF8"/>
<sequence length="152" mass="16230">MASVNRFTSSAAATYLELAPALANFNFDFALYKVEAPKEFQPVGQALSSLRRSEAESGAPHITARKLGALFDRLIPSTPELLKAYGLRASEIILSKAINPEESSKFGFFANRIGPDATSIWAAATSGSAAIAVHLLACMLARIWEGPEATTI</sequence>
<comment type="caution">
    <text evidence="1">The sequence shown here is derived from an EMBL/GenBank/DDBJ whole genome shotgun (WGS) entry which is preliminary data.</text>
</comment>
<gene>
    <name evidence="1" type="ORF">GJ744_005401</name>
</gene>
<reference evidence="1" key="1">
    <citation type="submission" date="2020-02" db="EMBL/GenBank/DDBJ databases">
        <authorList>
            <person name="Palmer J.M."/>
        </authorList>
    </citation>
    <scope>NUCLEOTIDE SEQUENCE</scope>
    <source>
        <strain evidence="1">EPUS1.4</strain>
        <tissue evidence="1">Thallus</tissue>
    </source>
</reference>
<keyword evidence="2" id="KW-1185">Reference proteome</keyword>
<dbReference type="Proteomes" id="UP000606974">
    <property type="component" value="Unassembled WGS sequence"/>
</dbReference>
<accession>A0A8H7DYF8</accession>
<name>A0A8H7DYF8_9EURO</name>
<dbReference type="OrthoDB" id="5354164at2759"/>
<proteinExistence type="predicted"/>
<organism evidence="1 2">
    <name type="scientific">Endocarpon pusillum</name>
    <dbReference type="NCBI Taxonomy" id="364733"/>
    <lineage>
        <taxon>Eukaryota</taxon>
        <taxon>Fungi</taxon>
        <taxon>Dikarya</taxon>
        <taxon>Ascomycota</taxon>
        <taxon>Pezizomycotina</taxon>
        <taxon>Eurotiomycetes</taxon>
        <taxon>Chaetothyriomycetidae</taxon>
        <taxon>Verrucariales</taxon>
        <taxon>Verrucariaceae</taxon>
        <taxon>Endocarpon</taxon>
    </lineage>
</organism>
<protein>
    <submittedName>
        <fullName evidence="1">Uncharacterized protein</fullName>
    </submittedName>
</protein>
<dbReference type="EMBL" id="JAACFV010000231">
    <property type="protein sequence ID" value="KAF7502647.1"/>
    <property type="molecule type" value="Genomic_DNA"/>
</dbReference>
<evidence type="ECO:0000313" key="1">
    <source>
        <dbReference type="EMBL" id="KAF7502647.1"/>
    </source>
</evidence>
<evidence type="ECO:0000313" key="2">
    <source>
        <dbReference type="Proteomes" id="UP000606974"/>
    </source>
</evidence>